<evidence type="ECO:0000313" key="8">
    <source>
        <dbReference type="Proteomes" id="UP001165060"/>
    </source>
</evidence>
<dbReference type="SUPFAM" id="SSF48239">
    <property type="entry name" value="Terpenoid cyclases/Protein prenyltransferases"/>
    <property type="match status" value="2"/>
</dbReference>
<evidence type="ECO:0008006" key="9">
    <source>
        <dbReference type="Google" id="ProtNLM"/>
    </source>
</evidence>
<keyword evidence="4" id="KW-1133">Transmembrane helix</keyword>
<proteinExistence type="inferred from homology"/>
<keyword evidence="4" id="KW-0812">Transmembrane</keyword>
<evidence type="ECO:0000259" key="5">
    <source>
        <dbReference type="Pfam" id="PF13243"/>
    </source>
</evidence>
<dbReference type="InterPro" id="IPR032697">
    <property type="entry name" value="SQ_cyclase_N"/>
</dbReference>
<dbReference type="NCBIfam" id="TIGR01787">
    <property type="entry name" value="squalene_cyclas"/>
    <property type="match status" value="1"/>
</dbReference>
<sequence>MPPPPPPQLSSYLRRLPSLASPSSLLLLLSLPLLGLFLPSRRRPRRRLYDVAKGSFPLDDGKAYRLLVGIGYLLYSLLKEPPSTSASMSNSMSASMSASIPLAHLPPLLLLLLLPNFIVTFSALLTGKRICSQPAPPLPRAVALRPQHYSLPRAPSVLPNHQRFRFLEGAASHRHTDRQLAAFLSEDRSGASPSCDPSLSPAAVSLTGEACGRGIWTFAGLNAAARSPSITAPLALGSMLQMPVSSPLTSELSSSGRPPVSFDAAANPNAADKIYRSLTIEGSVANLDGKPRPPPSPRLRAQVPASIFEKLTSPKRAARPHPAIPDLSSSPSTPAASCRKAVKFLALLQQPSGHWAGDYGGPLFLLPGYVFSCYVLARSFPPLAELVLPSWKRDAMRHYMLQHQQDCGGWGTHIEGPPTMFGTTMNYVALRLLGAGAGEPQVKRGREFIREHGGAVYTASWAKFYLCLLGLMPWSGHSSVPPEMFLLPNATPFHPGRMWCHARMVYLPMSYLYGVRYVYPGAGTDPLVRQLREELYTEMYDLIDFSCTRHLVADIDNYSPIGVTMKVLQNLLQVYETAAWLQPFKNFVRRRGLRFAAEYMKAEDLQTNYIDIGPVSKVLNMLSTLHQVQAGPTPGAISADLLKHVGRLDDYLWVAEDGMKMQGYNGSQCWDTSFAIQGIHEAGLLDEFPELAEKCYSFFEATQILSTPTSQSTAAYRFEAPAQRDKAYRHVSQGGWPFSTSAHGWPISDCTGEGLKAVLALHQTPTIRTKIRDKTISSVVSFSRLCDAVNVILELQNEDGGFATYENNRGYGWYEYLNPSEVFGDIMIDYSYVECSMASLTALSEFQKLYPSHRAEEIAAALAKGRSFIKLIQRKDGSWYGSWACCFTYAGWFGIEGLVACGEPTTSRSITKACSFIVAKQCPNGGWGEDFRSCYNKAYAEGGMERLGDEQGACVINTSWAVMALIAGGQGGSTEVERGIEYLMSRQLPTGDYPQEGIAGVFNRTCGITYTSYRNVFPIWAMGRYMKFKREQEAAAKAEK</sequence>
<reference evidence="7 8" key="1">
    <citation type="journal article" date="2023" name="Commun. Biol.">
        <title>Genome analysis of Parmales, the sister group of diatoms, reveals the evolutionary specialization of diatoms from phago-mixotrophs to photoautotrophs.</title>
        <authorList>
            <person name="Ban H."/>
            <person name="Sato S."/>
            <person name="Yoshikawa S."/>
            <person name="Yamada K."/>
            <person name="Nakamura Y."/>
            <person name="Ichinomiya M."/>
            <person name="Sato N."/>
            <person name="Blanc-Mathieu R."/>
            <person name="Endo H."/>
            <person name="Kuwata A."/>
            <person name="Ogata H."/>
        </authorList>
    </citation>
    <scope>NUCLEOTIDE SEQUENCE [LARGE SCALE GENOMIC DNA]</scope>
</reference>
<keyword evidence="8" id="KW-1185">Reference proteome</keyword>
<dbReference type="Gene3D" id="1.50.10.20">
    <property type="match status" value="2"/>
</dbReference>
<evidence type="ECO:0000256" key="4">
    <source>
        <dbReference type="SAM" id="Phobius"/>
    </source>
</evidence>
<feature type="region of interest" description="Disordered" evidence="3">
    <location>
        <begin position="314"/>
        <end position="333"/>
    </location>
</feature>
<dbReference type="PANTHER" id="PTHR11764">
    <property type="entry name" value="TERPENE CYCLASE/MUTASE FAMILY MEMBER"/>
    <property type="match status" value="1"/>
</dbReference>
<protein>
    <recommendedName>
        <fullName evidence="9">Terpene cyclase/mutase family member</fullName>
    </recommendedName>
</protein>
<evidence type="ECO:0000259" key="6">
    <source>
        <dbReference type="Pfam" id="PF13249"/>
    </source>
</evidence>
<feature type="transmembrane region" description="Helical" evidence="4">
    <location>
        <begin position="98"/>
        <end position="125"/>
    </location>
</feature>
<name>A0ABQ6N1M1_9STRA</name>
<dbReference type="CDD" id="cd02892">
    <property type="entry name" value="SQCY_1"/>
    <property type="match status" value="1"/>
</dbReference>
<feature type="domain" description="Squalene cyclase N-terminal" evidence="6">
    <location>
        <begin position="340"/>
        <end position="604"/>
    </location>
</feature>
<dbReference type="InterPro" id="IPR018333">
    <property type="entry name" value="Squalene_cyclase"/>
</dbReference>
<organism evidence="7 8">
    <name type="scientific">Tetraparma gracilis</name>
    <dbReference type="NCBI Taxonomy" id="2962635"/>
    <lineage>
        <taxon>Eukaryota</taxon>
        <taxon>Sar</taxon>
        <taxon>Stramenopiles</taxon>
        <taxon>Ochrophyta</taxon>
        <taxon>Bolidophyceae</taxon>
        <taxon>Parmales</taxon>
        <taxon>Triparmaceae</taxon>
        <taxon>Tetraparma</taxon>
    </lineage>
</organism>
<feature type="transmembrane region" description="Helical" evidence="4">
    <location>
        <begin position="20"/>
        <end position="38"/>
    </location>
</feature>
<gene>
    <name evidence="7" type="ORF">TeGR_g940</name>
</gene>
<dbReference type="PANTHER" id="PTHR11764:SF20">
    <property type="entry name" value="LANOSTEROL SYNTHASE"/>
    <property type="match status" value="1"/>
</dbReference>
<comment type="similarity">
    <text evidence="1">Belongs to the terpene cyclase/mutase family.</text>
</comment>
<feature type="domain" description="Squalene cyclase C-terminal" evidence="5">
    <location>
        <begin position="667"/>
        <end position="1026"/>
    </location>
</feature>
<dbReference type="InterPro" id="IPR008930">
    <property type="entry name" value="Terpenoid_cyclase/PrenylTrfase"/>
</dbReference>
<dbReference type="Pfam" id="PF13243">
    <property type="entry name" value="SQHop_cyclase_C"/>
    <property type="match status" value="1"/>
</dbReference>
<dbReference type="Proteomes" id="UP001165060">
    <property type="component" value="Unassembled WGS sequence"/>
</dbReference>
<dbReference type="Pfam" id="PF13249">
    <property type="entry name" value="SQHop_cyclase_N"/>
    <property type="match status" value="1"/>
</dbReference>
<evidence type="ECO:0000256" key="3">
    <source>
        <dbReference type="SAM" id="MobiDB-lite"/>
    </source>
</evidence>
<comment type="caution">
    <text evidence="7">The sequence shown here is derived from an EMBL/GenBank/DDBJ whole genome shotgun (WGS) entry which is preliminary data.</text>
</comment>
<dbReference type="InterPro" id="IPR032696">
    <property type="entry name" value="SQ_cyclase_C"/>
</dbReference>
<evidence type="ECO:0000256" key="1">
    <source>
        <dbReference type="ARBA" id="ARBA00009755"/>
    </source>
</evidence>
<evidence type="ECO:0000313" key="7">
    <source>
        <dbReference type="EMBL" id="GMI38163.1"/>
    </source>
</evidence>
<evidence type="ECO:0000256" key="2">
    <source>
        <dbReference type="ARBA" id="ARBA00022737"/>
    </source>
</evidence>
<accession>A0ABQ6N1M1</accession>
<dbReference type="EMBL" id="BRYB01000808">
    <property type="protein sequence ID" value="GMI38163.1"/>
    <property type="molecule type" value="Genomic_DNA"/>
</dbReference>
<keyword evidence="4" id="KW-0472">Membrane</keyword>
<keyword evidence="2" id="KW-0677">Repeat</keyword>
<dbReference type="SFLD" id="SFLDG01016">
    <property type="entry name" value="Prenyltransferase_Like_2"/>
    <property type="match status" value="1"/>
</dbReference>